<dbReference type="EMBL" id="AYZI01000002">
    <property type="protein sequence ID" value="KRM92343.1"/>
    <property type="molecule type" value="Genomic_DNA"/>
</dbReference>
<dbReference type="PANTHER" id="PTHR12835">
    <property type="entry name" value="BIOTIN PROTEIN LIGASE"/>
    <property type="match status" value="1"/>
</dbReference>
<organism evidence="3 4">
    <name type="scientific">Fructilactobacillus florum DSM 22689 = JCM 16035</name>
    <dbReference type="NCBI Taxonomy" id="1423745"/>
    <lineage>
        <taxon>Bacteria</taxon>
        <taxon>Bacillati</taxon>
        <taxon>Bacillota</taxon>
        <taxon>Bacilli</taxon>
        <taxon>Lactobacillales</taxon>
        <taxon>Lactobacillaceae</taxon>
        <taxon>Fructilactobacillus</taxon>
    </lineage>
</organism>
<keyword evidence="1" id="KW-0436">Ligase</keyword>
<accession>A0A0R2CLM9</accession>
<dbReference type="GO" id="GO:0009249">
    <property type="term" value="P:protein lipoylation"/>
    <property type="evidence" value="ECO:0007669"/>
    <property type="project" value="UniProtKB-ARBA"/>
</dbReference>
<feature type="domain" description="BPL/LPL catalytic" evidence="2">
    <location>
        <begin position="24"/>
        <end position="146"/>
    </location>
</feature>
<dbReference type="Gene3D" id="3.30.930.10">
    <property type="entry name" value="Bira Bifunctional Protein, Domain 2"/>
    <property type="match status" value="1"/>
</dbReference>
<proteinExistence type="predicted"/>
<dbReference type="GO" id="GO:0005737">
    <property type="term" value="C:cytoplasm"/>
    <property type="evidence" value="ECO:0007669"/>
    <property type="project" value="TreeGrafter"/>
</dbReference>
<comment type="caution">
    <text evidence="3">The sequence shown here is derived from an EMBL/GenBank/DDBJ whole genome shotgun (WGS) entry which is preliminary data.</text>
</comment>
<dbReference type="InterPro" id="IPR004408">
    <property type="entry name" value="Biotin_CoA_COase_ligase"/>
</dbReference>
<evidence type="ECO:0000259" key="2">
    <source>
        <dbReference type="Pfam" id="PF03099"/>
    </source>
</evidence>
<dbReference type="AlphaFoldDB" id="A0A0R2CLM9"/>
<dbReference type="InterPro" id="IPR004143">
    <property type="entry name" value="BPL_LPL_catalytic"/>
</dbReference>
<reference evidence="3 4" key="1">
    <citation type="journal article" date="2015" name="Genome Announc.">
        <title>Expanding the biotechnology potential of lactobacilli through comparative genomics of 213 strains and associated genera.</title>
        <authorList>
            <person name="Sun Z."/>
            <person name="Harris H.M."/>
            <person name="McCann A."/>
            <person name="Guo C."/>
            <person name="Argimon S."/>
            <person name="Zhang W."/>
            <person name="Yang X."/>
            <person name="Jeffery I.B."/>
            <person name="Cooney J.C."/>
            <person name="Kagawa T.F."/>
            <person name="Liu W."/>
            <person name="Song Y."/>
            <person name="Salvetti E."/>
            <person name="Wrobel A."/>
            <person name="Rasinkangas P."/>
            <person name="Parkhill J."/>
            <person name="Rea M.C."/>
            <person name="O'Sullivan O."/>
            <person name="Ritari J."/>
            <person name="Douillard F.P."/>
            <person name="Paul Ross R."/>
            <person name="Yang R."/>
            <person name="Briner A.E."/>
            <person name="Felis G.E."/>
            <person name="de Vos W.M."/>
            <person name="Barrangou R."/>
            <person name="Klaenhammer T.R."/>
            <person name="Caufield P.W."/>
            <person name="Cui Y."/>
            <person name="Zhang H."/>
            <person name="O'Toole P.W."/>
        </authorList>
    </citation>
    <scope>NUCLEOTIDE SEQUENCE [LARGE SCALE GENOMIC DNA]</scope>
    <source>
        <strain evidence="3 4">DSM 22689</strain>
    </source>
</reference>
<sequence>MVKLDFNQILALVPLSREQLTILPVVDSTMVYASQRRFSGMHVIAAEQQTAGQGQRGHHFQSPDGGIYLTLVVPVKQQFLQQPGLLTIGVGVAVRTAIVRILKVAPELKWVNDLFLQGQKCGGVLTKVQTNTANQPTAIMIGIGLNLGPSPALQTVQATNLAPDTRLKNELVAELCKQVLAFYRRPVADEVRQQYQAHLLWRQCLVQIKNHDRYVTGYLQGITPNFELQLQTATGTDCLVTAAASQHLHLISAR</sequence>
<evidence type="ECO:0000256" key="1">
    <source>
        <dbReference type="ARBA" id="ARBA00022598"/>
    </source>
</evidence>
<dbReference type="NCBIfam" id="TIGR00121">
    <property type="entry name" value="birA_ligase"/>
    <property type="match status" value="1"/>
</dbReference>
<dbReference type="Pfam" id="PF03099">
    <property type="entry name" value="BPL_LplA_LipB"/>
    <property type="match status" value="1"/>
</dbReference>
<dbReference type="PANTHER" id="PTHR12835:SF5">
    <property type="entry name" value="BIOTIN--PROTEIN LIGASE"/>
    <property type="match status" value="1"/>
</dbReference>
<protein>
    <recommendedName>
        <fullName evidence="2">BPL/LPL catalytic domain-containing protein</fullName>
    </recommendedName>
</protein>
<name>A0A0R2CLM9_9LACO</name>
<dbReference type="GO" id="GO:0004077">
    <property type="term" value="F:biotin--[biotin carboxyl-carrier protein] ligase activity"/>
    <property type="evidence" value="ECO:0007669"/>
    <property type="project" value="InterPro"/>
</dbReference>
<dbReference type="SUPFAM" id="SSF55681">
    <property type="entry name" value="Class II aaRS and biotin synthetases"/>
    <property type="match status" value="1"/>
</dbReference>
<dbReference type="Proteomes" id="UP000051586">
    <property type="component" value="Unassembled WGS sequence"/>
</dbReference>
<dbReference type="GO" id="GO:0016740">
    <property type="term" value="F:transferase activity"/>
    <property type="evidence" value="ECO:0007669"/>
    <property type="project" value="UniProtKB-ARBA"/>
</dbReference>
<dbReference type="RefSeq" id="WP_009167055.1">
    <property type="nucleotide sequence ID" value="NZ_AYZI01000002.1"/>
</dbReference>
<evidence type="ECO:0000313" key="4">
    <source>
        <dbReference type="Proteomes" id="UP000051586"/>
    </source>
</evidence>
<gene>
    <name evidence="3" type="ORF">FC87_GL000476</name>
</gene>
<dbReference type="PATRIC" id="fig|1423745.4.peg.500"/>
<dbReference type="STRING" id="1423745.GCA_001311215_00940"/>
<dbReference type="InterPro" id="IPR045864">
    <property type="entry name" value="aa-tRNA-synth_II/BPL/LPL"/>
</dbReference>
<evidence type="ECO:0000313" key="3">
    <source>
        <dbReference type="EMBL" id="KRM92343.1"/>
    </source>
</evidence>